<proteinExistence type="predicted"/>
<name>A0A2P1VM19_PLESH</name>
<accession>A0A2P1VM19</accession>
<dbReference type="EMBL" id="JAFNAA010000021">
    <property type="protein sequence ID" value="MBO1109549.1"/>
    <property type="molecule type" value="Genomic_DNA"/>
</dbReference>
<organism evidence="1 2">
    <name type="scientific">Plesiomonas shigelloides</name>
    <name type="common">Aeromonas shigelloides</name>
    <dbReference type="NCBI Taxonomy" id="703"/>
    <lineage>
        <taxon>Bacteria</taxon>
        <taxon>Pseudomonadati</taxon>
        <taxon>Pseudomonadota</taxon>
        <taxon>Gammaproteobacteria</taxon>
        <taxon>Enterobacterales</taxon>
        <taxon>Enterobacteriaceae</taxon>
        <taxon>Plesiomonas</taxon>
    </lineage>
</organism>
<comment type="caution">
    <text evidence="1">The sequence shown here is derived from an EMBL/GenBank/DDBJ whole genome shotgun (WGS) entry which is preliminary data.</text>
</comment>
<evidence type="ECO:0000313" key="1">
    <source>
        <dbReference type="EMBL" id="MBO1109549.1"/>
    </source>
</evidence>
<dbReference type="RefSeq" id="WP_084978075.1">
    <property type="nucleotide sequence ID" value="NZ_CP027852.1"/>
</dbReference>
<protein>
    <submittedName>
        <fullName evidence="1">Uncharacterized protein</fullName>
    </submittedName>
</protein>
<gene>
    <name evidence="1" type="ORF">J2R62_15285</name>
</gene>
<evidence type="ECO:0000313" key="2">
    <source>
        <dbReference type="Proteomes" id="UP000664658"/>
    </source>
</evidence>
<dbReference type="Proteomes" id="UP000664658">
    <property type="component" value="Unassembled WGS sequence"/>
</dbReference>
<dbReference type="GeneID" id="69706633"/>
<dbReference type="AlphaFoldDB" id="A0A2P1VM19"/>
<reference evidence="1" key="1">
    <citation type="submission" date="2021-03" db="EMBL/GenBank/DDBJ databases">
        <title>Plesiomonas shigelloides zfcc0051, isolated from zebrafish feces.</title>
        <authorList>
            <person name="Vanderhoek Z."/>
            <person name="Gaulke C."/>
        </authorList>
    </citation>
    <scope>NUCLEOTIDE SEQUENCE</scope>
    <source>
        <strain evidence="1">Zfcc0051</strain>
    </source>
</reference>
<sequence>MTTEKMGIDSLVTDQSHQRGDHIMRTDSINRIMFKYTLSGSDFNTKRGHWTLKAILLFVVLSLMYLSYPA</sequence>